<gene>
    <name evidence="1" type="ORF">CRG98_011718</name>
</gene>
<dbReference type="AlphaFoldDB" id="A0A2I0KHW8"/>
<accession>A0A2I0KHW8</accession>
<keyword evidence="2" id="KW-1185">Reference proteome</keyword>
<dbReference type="EMBL" id="PGOL01000571">
    <property type="protein sequence ID" value="PKI68122.1"/>
    <property type="molecule type" value="Genomic_DNA"/>
</dbReference>
<protein>
    <submittedName>
        <fullName evidence="1">Uncharacterized protein</fullName>
    </submittedName>
</protein>
<comment type="caution">
    <text evidence="1">The sequence shown here is derived from an EMBL/GenBank/DDBJ whole genome shotgun (WGS) entry which is preliminary data.</text>
</comment>
<organism evidence="1 2">
    <name type="scientific">Punica granatum</name>
    <name type="common">Pomegranate</name>
    <dbReference type="NCBI Taxonomy" id="22663"/>
    <lineage>
        <taxon>Eukaryota</taxon>
        <taxon>Viridiplantae</taxon>
        <taxon>Streptophyta</taxon>
        <taxon>Embryophyta</taxon>
        <taxon>Tracheophyta</taxon>
        <taxon>Spermatophyta</taxon>
        <taxon>Magnoliopsida</taxon>
        <taxon>eudicotyledons</taxon>
        <taxon>Gunneridae</taxon>
        <taxon>Pentapetalae</taxon>
        <taxon>rosids</taxon>
        <taxon>malvids</taxon>
        <taxon>Myrtales</taxon>
        <taxon>Lythraceae</taxon>
        <taxon>Punica</taxon>
    </lineage>
</organism>
<evidence type="ECO:0000313" key="1">
    <source>
        <dbReference type="EMBL" id="PKI68122.1"/>
    </source>
</evidence>
<sequence>MLGAKFEVQKFDESNNFGLWKIKMKPLLVRHGLEGALEGEEKLPMDLSPEQRKSVMSNKVLWKVCDQVSAPKVLQEGDRQSEQLRPWERCMVAESVVLCDAEVENTICQKVNFIGCIIMKLKKPSTSEESKGGLHLSDYTR</sequence>
<dbReference type="Proteomes" id="UP000233551">
    <property type="component" value="Unassembled WGS sequence"/>
</dbReference>
<proteinExistence type="predicted"/>
<reference evidence="1 2" key="1">
    <citation type="submission" date="2017-11" db="EMBL/GenBank/DDBJ databases">
        <title>De-novo sequencing of pomegranate (Punica granatum L.) genome.</title>
        <authorList>
            <person name="Akparov Z."/>
            <person name="Amiraslanov A."/>
            <person name="Hajiyeva S."/>
            <person name="Abbasov M."/>
            <person name="Kaur K."/>
            <person name="Hamwieh A."/>
            <person name="Solovyev V."/>
            <person name="Salamov A."/>
            <person name="Braich B."/>
            <person name="Kosarev P."/>
            <person name="Mahmoud A."/>
            <person name="Hajiyev E."/>
            <person name="Babayeva S."/>
            <person name="Izzatullayeva V."/>
            <person name="Mammadov A."/>
            <person name="Mammadov A."/>
            <person name="Sharifova S."/>
            <person name="Ojaghi J."/>
            <person name="Eynullazada K."/>
            <person name="Bayramov B."/>
            <person name="Abdulazimova A."/>
            <person name="Shahmuradov I."/>
        </authorList>
    </citation>
    <scope>NUCLEOTIDE SEQUENCE [LARGE SCALE GENOMIC DNA]</scope>
    <source>
        <strain evidence="2">cv. AG2017</strain>
        <tissue evidence="1">Leaf</tissue>
    </source>
</reference>
<evidence type="ECO:0000313" key="2">
    <source>
        <dbReference type="Proteomes" id="UP000233551"/>
    </source>
</evidence>
<name>A0A2I0KHW8_PUNGR</name>